<sequence length="174" mass="19365">MTSVSSHCPDAYDLNYTLPLFEQCKVKMVDGDMVQTIPKLLPGSAHQSCNRRQNGGIPEGRRICRVPECLQQPCQNGWCEETMVRYTCHCQTGYTGENCETKMPTIKTDDGTTSSTERVVTKENASSEEPSTLLSTQAIETESTAATTITKYTDLKPQEDKTTEFLSFTIVTMD</sequence>
<dbReference type="PROSITE" id="PS50026">
    <property type="entry name" value="EGF_3"/>
    <property type="match status" value="1"/>
</dbReference>
<dbReference type="FunFam" id="2.10.25.10:FF:000279">
    <property type="entry name" value="Neurogenic locus notch 1"/>
    <property type="match status" value="1"/>
</dbReference>
<evidence type="ECO:0000259" key="3">
    <source>
        <dbReference type="PROSITE" id="PS50026"/>
    </source>
</evidence>
<keyword evidence="1 2" id="KW-1015">Disulfide bond</keyword>
<evidence type="ECO:0000313" key="5">
    <source>
        <dbReference type="Proteomes" id="UP000007110"/>
    </source>
</evidence>
<dbReference type="PROSITE" id="PS01186">
    <property type="entry name" value="EGF_2"/>
    <property type="match status" value="1"/>
</dbReference>
<feature type="disulfide bond" evidence="2">
    <location>
        <begin position="69"/>
        <end position="79"/>
    </location>
</feature>
<dbReference type="GeneID" id="105443646"/>
<comment type="caution">
    <text evidence="2">Lacks conserved residue(s) required for the propagation of feature annotation.</text>
</comment>
<accession>A0A7M7N1S1</accession>
<dbReference type="GO" id="GO:0005509">
    <property type="term" value="F:calcium ion binding"/>
    <property type="evidence" value="ECO:0007669"/>
    <property type="project" value="InterPro"/>
</dbReference>
<dbReference type="KEGG" id="spu:105443646"/>
<proteinExistence type="predicted"/>
<reference evidence="4" key="2">
    <citation type="submission" date="2021-01" db="UniProtKB">
        <authorList>
            <consortium name="EnsemblMetazoa"/>
        </authorList>
    </citation>
    <scope>IDENTIFICATION</scope>
</reference>
<dbReference type="SMART" id="SM00181">
    <property type="entry name" value="EGF"/>
    <property type="match status" value="1"/>
</dbReference>
<keyword evidence="2" id="KW-0245">EGF-like domain</keyword>
<dbReference type="PROSITE" id="PS00022">
    <property type="entry name" value="EGF_1"/>
    <property type="match status" value="1"/>
</dbReference>
<dbReference type="AlphaFoldDB" id="A0A7M7N1S1"/>
<dbReference type="InParanoid" id="A0A7M7N1S1"/>
<dbReference type="CDD" id="cd00054">
    <property type="entry name" value="EGF_CA"/>
    <property type="match status" value="1"/>
</dbReference>
<evidence type="ECO:0000256" key="1">
    <source>
        <dbReference type="ARBA" id="ARBA00023157"/>
    </source>
</evidence>
<dbReference type="EnsemblMetazoa" id="XM_030974038">
    <property type="protein sequence ID" value="XP_030829898"/>
    <property type="gene ID" value="LOC105443646"/>
</dbReference>
<evidence type="ECO:0000256" key="2">
    <source>
        <dbReference type="PROSITE-ProRule" id="PRU00076"/>
    </source>
</evidence>
<keyword evidence="5" id="KW-1185">Reference proteome</keyword>
<organism evidence="4 5">
    <name type="scientific">Strongylocentrotus purpuratus</name>
    <name type="common">Purple sea urchin</name>
    <dbReference type="NCBI Taxonomy" id="7668"/>
    <lineage>
        <taxon>Eukaryota</taxon>
        <taxon>Metazoa</taxon>
        <taxon>Echinodermata</taxon>
        <taxon>Eleutherozoa</taxon>
        <taxon>Echinozoa</taxon>
        <taxon>Echinoidea</taxon>
        <taxon>Euechinoidea</taxon>
        <taxon>Echinacea</taxon>
        <taxon>Camarodonta</taxon>
        <taxon>Echinidea</taxon>
        <taxon>Strongylocentrotidae</taxon>
        <taxon>Strongylocentrotus</taxon>
    </lineage>
</organism>
<dbReference type="RefSeq" id="XP_030829898.1">
    <property type="nucleotide sequence ID" value="XM_030974038.1"/>
</dbReference>
<dbReference type="SMART" id="SM00179">
    <property type="entry name" value="EGF_CA"/>
    <property type="match status" value="1"/>
</dbReference>
<dbReference type="InterPro" id="IPR000742">
    <property type="entry name" value="EGF"/>
</dbReference>
<dbReference type="SUPFAM" id="SSF57196">
    <property type="entry name" value="EGF/Laminin"/>
    <property type="match status" value="1"/>
</dbReference>
<dbReference type="Pfam" id="PF00008">
    <property type="entry name" value="EGF"/>
    <property type="match status" value="1"/>
</dbReference>
<name>A0A7M7N1S1_STRPU</name>
<protein>
    <recommendedName>
        <fullName evidence="3">EGF-like domain-containing protein</fullName>
    </recommendedName>
</protein>
<evidence type="ECO:0000313" key="4">
    <source>
        <dbReference type="EnsemblMetazoa" id="XP_030829898"/>
    </source>
</evidence>
<dbReference type="InterPro" id="IPR001881">
    <property type="entry name" value="EGF-like_Ca-bd_dom"/>
</dbReference>
<dbReference type="Proteomes" id="UP000007110">
    <property type="component" value="Unassembled WGS sequence"/>
</dbReference>
<feature type="disulfide bond" evidence="2">
    <location>
        <begin position="90"/>
        <end position="99"/>
    </location>
</feature>
<reference evidence="5" key="1">
    <citation type="submission" date="2015-02" db="EMBL/GenBank/DDBJ databases">
        <title>Genome sequencing for Strongylocentrotus purpuratus.</title>
        <authorList>
            <person name="Murali S."/>
            <person name="Liu Y."/>
            <person name="Vee V."/>
            <person name="English A."/>
            <person name="Wang M."/>
            <person name="Skinner E."/>
            <person name="Han Y."/>
            <person name="Muzny D.M."/>
            <person name="Worley K.C."/>
            <person name="Gibbs R.A."/>
        </authorList>
    </citation>
    <scope>NUCLEOTIDE SEQUENCE</scope>
</reference>
<dbReference type="Gene3D" id="2.10.25.10">
    <property type="entry name" value="Laminin"/>
    <property type="match status" value="1"/>
</dbReference>
<feature type="domain" description="EGF-like" evidence="3">
    <location>
        <begin position="65"/>
        <end position="100"/>
    </location>
</feature>
<dbReference type="OrthoDB" id="406096at2759"/>